<evidence type="ECO:0000313" key="11">
    <source>
        <dbReference type="Proteomes" id="UP000242637"/>
    </source>
</evidence>
<dbReference type="Proteomes" id="UP000242637">
    <property type="component" value="Chromosome 1"/>
</dbReference>
<dbReference type="KEGG" id="dco:SAMEA4475696_0457"/>
<dbReference type="Proteomes" id="UP000254118">
    <property type="component" value="Unassembled WGS sequence"/>
</dbReference>
<dbReference type="GO" id="GO:1990904">
    <property type="term" value="C:ribonucleoprotein complex"/>
    <property type="evidence" value="ECO:0007669"/>
    <property type="project" value="UniProtKB-KW"/>
</dbReference>
<dbReference type="EMBL" id="UFYA01000001">
    <property type="protein sequence ID" value="STD15053.1"/>
    <property type="molecule type" value="Genomic_DNA"/>
</dbReference>
<dbReference type="AlphaFoldDB" id="A0A239VAH7"/>
<organism evidence="9 11">
    <name type="scientific">Dermatophilus congolensis</name>
    <dbReference type="NCBI Taxonomy" id="1863"/>
    <lineage>
        <taxon>Bacteria</taxon>
        <taxon>Bacillati</taxon>
        <taxon>Actinomycetota</taxon>
        <taxon>Actinomycetes</taxon>
        <taxon>Micrococcales</taxon>
        <taxon>Dermatophilaceae</taxon>
        <taxon>Dermatophilus</taxon>
    </lineage>
</organism>
<dbReference type="InterPro" id="IPR036935">
    <property type="entry name" value="Ribosomal_bL9_N_sf"/>
</dbReference>
<dbReference type="InterPro" id="IPR036791">
    <property type="entry name" value="Ribosomal_bL9_C_sf"/>
</dbReference>
<keyword evidence="2 7" id="KW-0699">rRNA-binding</keyword>
<dbReference type="GO" id="GO:0019843">
    <property type="term" value="F:rRNA binding"/>
    <property type="evidence" value="ECO:0007669"/>
    <property type="project" value="UniProtKB-UniRule"/>
</dbReference>
<name>A0A239VAH7_9MICO</name>
<dbReference type="GO" id="GO:0003735">
    <property type="term" value="F:structural constituent of ribosome"/>
    <property type="evidence" value="ECO:0007669"/>
    <property type="project" value="InterPro"/>
</dbReference>
<evidence type="ECO:0000256" key="4">
    <source>
        <dbReference type="ARBA" id="ARBA00022980"/>
    </source>
</evidence>
<sequence length="147" mass="15584">MKLILTHEVSGLGAAGDIVTVKDGYGRNYLLPRGLATPWTKGGAKEVEQLRAGREARAIKDLDQAKGVKGQLEATPLNLIAQSTKSGRLFGSITQADVAEAAKAQRGISIDKRKVEFATPVKSVGMHTATVSLHPEVKATVKLNVKA</sequence>
<dbReference type="SUPFAM" id="SSF55653">
    <property type="entry name" value="Ribosomal protein L9 C-domain"/>
    <property type="match status" value="1"/>
</dbReference>
<dbReference type="InterPro" id="IPR020594">
    <property type="entry name" value="Ribosomal_bL9_bac/chp"/>
</dbReference>
<dbReference type="Gene3D" id="3.40.5.10">
    <property type="entry name" value="Ribosomal protein L9, N-terminal domain"/>
    <property type="match status" value="1"/>
</dbReference>
<comment type="similarity">
    <text evidence="1 7">Belongs to the bacterial ribosomal protein bL9 family.</text>
</comment>
<dbReference type="OrthoDB" id="9788336at2"/>
<evidence type="ECO:0000313" key="10">
    <source>
        <dbReference type="EMBL" id="STD15053.1"/>
    </source>
</evidence>
<dbReference type="GO" id="GO:0006412">
    <property type="term" value="P:translation"/>
    <property type="evidence" value="ECO:0007669"/>
    <property type="project" value="UniProtKB-UniRule"/>
</dbReference>
<proteinExistence type="inferred from homology"/>
<evidence type="ECO:0000256" key="2">
    <source>
        <dbReference type="ARBA" id="ARBA00022730"/>
    </source>
</evidence>
<evidence type="ECO:0000256" key="3">
    <source>
        <dbReference type="ARBA" id="ARBA00022884"/>
    </source>
</evidence>
<feature type="domain" description="Ribosomal protein L9" evidence="8">
    <location>
        <begin position="13"/>
        <end position="40"/>
    </location>
</feature>
<evidence type="ECO:0000313" key="12">
    <source>
        <dbReference type="Proteomes" id="UP000254118"/>
    </source>
</evidence>
<protein>
    <recommendedName>
        <fullName evidence="6 7">Large ribosomal subunit protein bL9</fullName>
    </recommendedName>
</protein>
<comment type="function">
    <text evidence="7">Binds to the 23S rRNA.</text>
</comment>
<dbReference type="RefSeq" id="WP_028327195.1">
    <property type="nucleotide sequence ID" value="NZ_JAAFNO010000001.1"/>
</dbReference>
<evidence type="ECO:0000256" key="6">
    <source>
        <dbReference type="ARBA" id="ARBA00035292"/>
    </source>
</evidence>
<dbReference type="Pfam" id="PF03948">
    <property type="entry name" value="Ribosomal_L9_C"/>
    <property type="match status" value="1"/>
</dbReference>
<evidence type="ECO:0000256" key="7">
    <source>
        <dbReference type="HAMAP-Rule" id="MF_00503"/>
    </source>
</evidence>
<dbReference type="Pfam" id="PF01281">
    <property type="entry name" value="Ribosomal_L9_N"/>
    <property type="match status" value="1"/>
</dbReference>
<dbReference type="InterPro" id="IPR009027">
    <property type="entry name" value="Ribosomal_bL9/RNase_H1_N"/>
</dbReference>
<dbReference type="HAMAP" id="MF_00503">
    <property type="entry name" value="Ribosomal_bL9"/>
    <property type="match status" value="1"/>
</dbReference>
<keyword evidence="4 7" id="KW-0689">Ribosomal protein</keyword>
<evidence type="ECO:0000256" key="1">
    <source>
        <dbReference type="ARBA" id="ARBA00010605"/>
    </source>
</evidence>
<dbReference type="PANTHER" id="PTHR21368">
    <property type="entry name" value="50S RIBOSOMAL PROTEIN L9"/>
    <property type="match status" value="1"/>
</dbReference>
<dbReference type="InterPro" id="IPR020070">
    <property type="entry name" value="Ribosomal_bL9_N"/>
</dbReference>
<keyword evidence="11" id="KW-1185">Reference proteome</keyword>
<gene>
    <name evidence="7 9" type="primary">rplI</name>
    <name evidence="10" type="ORF">NCTC7915_02224</name>
    <name evidence="9" type="ORF">SAMEA4475696_00457</name>
</gene>
<dbReference type="GO" id="GO:0005840">
    <property type="term" value="C:ribosome"/>
    <property type="evidence" value="ECO:0007669"/>
    <property type="project" value="UniProtKB-KW"/>
</dbReference>
<dbReference type="NCBIfam" id="TIGR00158">
    <property type="entry name" value="L9"/>
    <property type="match status" value="1"/>
</dbReference>
<evidence type="ECO:0000259" key="8">
    <source>
        <dbReference type="PROSITE" id="PS00651"/>
    </source>
</evidence>
<dbReference type="PROSITE" id="PS00651">
    <property type="entry name" value="RIBOSOMAL_L9"/>
    <property type="match status" value="1"/>
</dbReference>
<reference evidence="10 12" key="2">
    <citation type="submission" date="2018-06" db="EMBL/GenBank/DDBJ databases">
        <authorList>
            <consortium name="Pathogen Informatics"/>
            <person name="Doyle S."/>
        </authorList>
    </citation>
    <scope>NUCLEOTIDE SEQUENCE [LARGE SCALE GENOMIC DNA]</scope>
    <source>
        <strain evidence="10 12">NCTC7915</strain>
    </source>
</reference>
<evidence type="ECO:0000256" key="5">
    <source>
        <dbReference type="ARBA" id="ARBA00023274"/>
    </source>
</evidence>
<dbReference type="Gene3D" id="3.10.430.100">
    <property type="entry name" value="Ribosomal protein L9, C-terminal domain"/>
    <property type="match status" value="1"/>
</dbReference>
<dbReference type="InterPro" id="IPR020069">
    <property type="entry name" value="Ribosomal_bL9_C"/>
</dbReference>
<dbReference type="FunFam" id="3.40.5.10:FF:000003">
    <property type="entry name" value="50S ribosomal protein L9"/>
    <property type="match status" value="1"/>
</dbReference>
<dbReference type="STRING" id="1121387.GCA_000429885_01259"/>
<accession>A0A239VAH7</accession>
<dbReference type="GeneID" id="63458742"/>
<keyword evidence="5 7" id="KW-0687">Ribonucleoprotein</keyword>
<dbReference type="SUPFAM" id="SSF55658">
    <property type="entry name" value="L9 N-domain-like"/>
    <property type="match status" value="1"/>
</dbReference>
<evidence type="ECO:0000313" key="9">
    <source>
        <dbReference type="EMBL" id="SNV18454.1"/>
    </source>
</evidence>
<keyword evidence="3 7" id="KW-0694">RNA-binding</keyword>
<dbReference type="EMBL" id="LT906453">
    <property type="protein sequence ID" value="SNV18454.1"/>
    <property type="molecule type" value="Genomic_DNA"/>
</dbReference>
<reference evidence="9 11" key="1">
    <citation type="submission" date="2017-06" db="EMBL/GenBank/DDBJ databases">
        <authorList>
            <consortium name="Pathogen Informatics"/>
        </authorList>
    </citation>
    <scope>NUCLEOTIDE SEQUENCE [LARGE SCALE GENOMIC DNA]</scope>
    <source>
        <strain evidence="9 11">NCTC13039</strain>
    </source>
</reference>
<dbReference type="InterPro" id="IPR000244">
    <property type="entry name" value="Ribosomal_bL9"/>
</dbReference>